<gene>
    <name evidence="1" type="ORF">SAMN05216544_2272</name>
</gene>
<dbReference type="AlphaFoldDB" id="A0A1G9ZYP6"/>
<protein>
    <submittedName>
        <fullName evidence="1">Uncharacterized protein</fullName>
    </submittedName>
</protein>
<evidence type="ECO:0000313" key="2">
    <source>
        <dbReference type="Proteomes" id="UP000187651"/>
    </source>
</evidence>
<dbReference type="EMBL" id="FNHZ01000010">
    <property type="protein sequence ID" value="SDN26247.1"/>
    <property type="molecule type" value="Genomic_DNA"/>
</dbReference>
<keyword evidence="2" id="KW-1185">Reference proteome</keyword>
<dbReference type="Proteomes" id="UP000187651">
    <property type="component" value="Unassembled WGS sequence"/>
</dbReference>
<reference evidence="2" key="1">
    <citation type="submission" date="2016-10" db="EMBL/GenBank/DDBJ databases">
        <authorList>
            <person name="Varghese N."/>
            <person name="Submissions S."/>
        </authorList>
    </citation>
    <scope>NUCLEOTIDE SEQUENCE [LARGE SCALE GENOMIC DNA]</scope>
    <source>
        <strain evidence="2">M83</strain>
    </source>
</reference>
<evidence type="ECO:0000313" key="1">
    <source>
        <dbReference type="EMBL" id="SDN26247.1"/>
    </source>
</evidence>
<organism evidence="1 2">
    <name type="scientific">Lachnospira pectinoschiza</name>
    <dbReference type="NCBI Taxonomy" id="28052"/>
    <lineage>
        <taxon>Bacteria</taxon>
        <taxon>Bacillati</taxon>
        <taxon>Bacillota</taxon>
        <taxon>Clostridia</taxon>
        <taxon>Lachnospirales</taxon>
        <taxon>Lachnospiraceae</taxon>
        <taxon>Lachnospira</taxon>
    </lineage>
</organism>
<accession>A0A1G9ZYP6</accession>
<proteinExistence type="predicted"/>
<sequence>MNLLLCYELTQTYISTQEIINSKDGCLYWEKIDDYLVTADLDSNANKLTFNSYKITDTGVEKVDSIDIEDLIVYADEIKILFSNLELNNGKKLIMIESRSFTYTFGDGVGYSIDLLELTSSGKLNSYFSDELAGSGDADITKTIRAGFNNATSLSCNQDQFENAFYDGNMLTETVNYSDLILRI</sequence>
<name>A0A1G9ZYP6_9FIRM</name>